<keyword evidence="1" id="KW-1133">Transmembrane helix</keyword>
<dbReference type="Gramene" id="MELO3C010578.2.1">
    <property type="protein sequence ID" value="MELO3C010578.2.1"/>
    <property type="gene ID" value="MELO3C010578.2"/>
</dbReference>
<name>A0A9I9CYK0_CUCME</name>
<dbReference type="AlphaFoldDB" id="A0A9I9CYK0"/>
<keyword evidence="1" id="KW-0472">Membrane</keyword>
<keyword evidence="1" id="KW-0812">Transmembrane</keyword>
<proteinExistence type="predicted"/>
<protein>
    <submittedName>
        <fullName evidence="2">Uncharacterized protein</fullName>
    </submittedName>
</protein>
<sequence>GELWGWPYRQGSARRGCALALPISTRTGVLGCLPILCRRKETYLGLIHMSGWIAKAPTTQSGQSWLAMLMLELAFSTELLSCLPIWSVFFLCFNWVQISYLILLAHFKSL</sequence>
<dbReference type="EnsemblPlants" id="MELO3C010578.2.1">
    <property type="protein sequence ID" value="MELO3C010578.2.1"/>
    <property type="gene ID" value="MELO3C010578.2"/>
</dbReference>
<evidence type="ECO:0000256" key="1">
    <source>
        <dbReference type="SAM" id="Phobius"/>
    </source>
</evidence>
<feature type="transmembrane region" description="Helical" evidence="1">
    <location>
        <begin position="85"/>
        <end position="107"/>
    </location>
</feature>
<organism evidence="2">
    <name type="scientific">Cucumis melo</name>
    <name type="common">Muskmelon</name>
    <dbReference type="NCBI Taxonomy" id="3656"/>
    <lineage>
        <taxon>Eukaryota</taxon>
        <taxon>Viridiplantae</taxon>
        <taxon>Streptophyta</taxon>
        <taxon>Embryophyta</taxon>
        <taxon>Tracheophyta</taxon>
        <taxon>Spermatophyta</taxon>
        <taxon>Magnoliopsida</taxon>
        <taxon>eudicotyledons</taxon>
        <taxon>Gunneridae</taxon>
        <taxon>Pentapetalae</taxon>
        <taxon>rosids</taxon>
        <taxon>fabids</taxon>
        <taxon>Cucurbitales</taxon>
        <taxon>Cucurbitaceae</taxon>
        <taxon>Benincaseae</taxon>
        <taxon>Cucumis</taxon>
    </lineage>
</organism>
<evidence type="ECO:0000313" key="2">
    <source>
        <dbReference type="EnsemblPlants" id="MELO3C010578.2.1"/>
    </source>
</evidence>
<accession>A0A9I9CYK0</accession>
<reference evidence="2" key="1">
    <citation type="submission" date="2023-03" db="UniProtKB">
        <authorList>
            <consortium name="EnsemblPlants"/>
        </authorList>
    </citation>
    <scope>IDENTIFICATION</scope>
</reference>